<sequence length="238" mass="27197">MCAQEIKMFSGVDINFLEDHSDEELGIGVKVPFEAYYQGSECKEIGEAEELKITSKLELYSVIIYTILVKSFRLVPNGYFEDDPVQTVTNLQDKRSTWLNLDEGVASFRFEVPFNSSDVGLLFLKISDLNQKSLSIYFLLSDDDELKDISIPYLNPSFSDLQKIYQSILFKLNRVLYSGYTSKSGFYSVSFKRPEFNKGEKLCKTCLGTGKVRDCRGKEGEERKESKVDGYIRQSYGI</sequence>
<keyword evidence="2" id="KW-1185">Reference proteome</keyword>
<evidence type="ECO:0000313" key="2">
    <source>
        <dbReference type="Proteomes" id="UP001295684"/>
    </source>
</evidence>
<gene>
    <name evidence="1" type="ORF">ECRASSUSDP1_LOCUS12823</name>
</gene>
<dbReference type="Proteomes" id="UP001295684">
    <property type="component" value="Unassembled WGS sequence"/>
</dbReference>
<proteinExistence type="predicted"/>
<name>A0AAD1XEB7_EUPCR</name>
<protein>
    <submittedName>
        <fullName evidence="1">Uncharacterized protein</fullName>
    </submittedName>
</protein>
<dbReference type="AlphaFoldDB" id="A0AAD1XEB7"/>
<organism evidence="1 2">
    <name type="scientific">Euplotes crassus</name>
    <dbReference type="NCBI Taxonomy" id="5936"/>
    <lineage>
        <taxon>Eukaryota</taxon>
        <taxon>Sar</taxon>
        <taxon>Alveolata</taxon>
        <taxon>Ciliophora</taxon>
        <taxon>Intramacronucleata</taxon>
        <taxon>Spirotrichea</taxon>
        <taxon>Hypotrichia</taxon>
        <taxon>Euplotida</taxon>
        <taxon>Euplotidae</taxon>
        <taxon>Moneuplotes</taxon>
    </lineage>
</organism>
<dbReference type="EMBL" id="CAMPGE010012739">
    <property type="protein sequence ID" value="CAI2371500.1"/>
    <property type="molecule type" value="Genomic_DNA"/>
</dbReference>
<accession>A0AAD1XEB7</accession>
<reference evidence="1" key="1">
    <citation type="submission" date="2023-07" db="EMBL/GenBank/DDBJ databases">
        <authorList>
            <consortium name="AG Swart"/>
            <person name="Singh M."/>
            <person name="Singh A."/>
            <person name="Seah K."/>
            <person name="Emmerich C."/>
        </authorList>
    </citation>
    <scope>NUCLEOTIDE SEQUENCE</scope>
    <source>
        <strain evidence="1">DP1</strain>
    </source>
</reference>
<evidence type="ECO:0000313" key="1">
    <source>
        <dbReference type="EMBL" id="CAI2371500.1"/>
    </source>
</evidence>
<comment type="caution">
    <text evidence="1">The sequence shown here is derived from an EMBL/GenBank/DDBJ whole genome shotgun (WGS) entry which is preliminary data.</text>
</comment>